<reference evidence="2 3" key="1">
    <citation type="submission" date="2018-01" db="EMBL/GenBank/DDBJ databases">
        <title>Genome sequence of Iodobacter sp. strain PCH194 isolated from Indian Trans-Himalaya.</title>
        <authorList>
            <person name="Kumar V."/>
            <person name="Thakur V."/>
            <person name="Kumar S."/>
            <person name="Singh D."/>
        </authorList>
    </citation>
    <scope>NUCLEOTIDE SEQUENCE [LARGE SCALE GENOMIC DNA]</scope>
    <source>
        <strain evidence="2 3">PCH194</strain>
    </source>
</reference>
<dbReference type="AlphaFoldDB" id="A0A7G3G6T6"/>
<evidence type="ECO:0000313" key="3">
    <source>
        <dbReference type="Proteomes" id="UP000515917"/>
    </source>
</evidence>
<feature type="domain" description="Putative zinc-finger" evidence="1">
    <location>
        <begin position="4"/>
        <end position="38"/>
    </location>
</feature>
<dbReference type="KEGG" id="ifl:C1H71_04125"/>
<sequence length="58" mass="6810">MMNCRQASILLSAQQDGPLTLSQRSRLRLHLLLCNKCRNFNRQLQFMRDAARAPAHWE</sequence>
<name>A0A7G3G6T6_9NEIS</name>
<proteinExistence type="predicted"/>
<evidence type="ECO:0000313" key="2">
    <source>
        <dbReference type="EMBL" id="QBC42818.1"/>
    </source>
</evidence>
<accession>A0A7G3G6T6</accession>
<dbReference type="EMBL" id="CP025781">
    <property type="protein sequence ID" value="QBC42818.1"/>
    <property type="molecule type" value="Genomic_DNA"/>
</dbReference>
<organism evidence="2 3">
    <name type="scientific">Iodobacter fluviatilis</name>
    <dbReference type="NCBI Taxonomy" id="537"/>
    <lineage>
        <taxon>Bacteria</taxon>
        <taxon>Pseudomonadati</taxon>
        <taxon>Pseudomonadota</taxon>
        <taxon>Betaproteobacteria</taxon>
        <taxon>Neisseriales</taxon>
        <taxon>Chitinibacteraceae</taxon>
        <taxon>Iodobacter</taxon>
    </lineage>
</organism>
<protein>
    <recommendedName>
        <fullName evidence="1">Putative zinc-finger domain-containing protein</fullName>
    </recommendedName>
</protein>
<dbReference type="InterPro" id="IPR027383">
    <property type="entry name" value="Znf_put"/>
</dbReference>
<keyword evidence="3" id="KW-1185">Reference proteome</keyword>
<dbReference type="Proteomes" id="UP000515917">
    <property type="component" value="Chromosome"/>
</dbReference>
<evidence type="ECO:0000259" key="1">
    <source>
        <dbReference type="Pfam" id="PF13490"/>
    </source>
</evidence>
<dbReference type="Pfam" id="PF13490">
    <property type="entry name" value="zf-HC2"/>
    <property type="match status" value="1"/>
</dbReference>
<gene>
    <name evidence="2" type="ORF">C1H71_04125</name>
</gene>